<accession>A0A108T1X9</accession>
<dbReference type="RefSeq" id="WP_060386637.1">
    <property type="nucleotide sequence ID" value="NZ_JADNNX010000018.1"/>
</dbReference>
<dbReference type="PATRIC" id="fig|46506.5.peg.3350"/>
<dbReference type="STRING" id="46506.AA415_03115"/>
<dbReference type="SUPFAM" id="SSF55271">
    <property type="entry name" value="DNA repair protein MutS, domain I"/>
    <property type="match status" value="1"/>
</dbReference>
<evidence type="ECO:0000313" key="3">
    <source>
        <dbReference type="Proteomes" id="UP000056419"/>
    </source>
</evidence>
<comment type="caution">
    <text evidence="2">The sequence shown here is derived from an EMBL/GenBank/DDBJ whole genome shotgun (WGS) entry which is preliminary data.</text>
</comment>
<dbReference type="EMBL" id="LRGC01000027">
    <property type="protein sequence ID" value="KWR51874.1"/>
    <property type="molecule type" value="Genomic_DNA"/>
</dbReference>
<dbReference type="GO" id="GO:0006298">
    <property type="term" value="P:mismatch repair"/>
    <property type="evidence" value="ECO:0007669"/>
    <property type="project" value="InterPro"/>
</dbReference>
<evidence type="ECO:0000313" key="2">
    <source>
        <dbReference type="EMBL" id="KWR51874.1"/>
    </source>
</evidence>
<gene>
    <name evidence="2" type="primary">mutS_2</name>
    <name evidence="2" type="ORF">AA415_03115</name>
</gene>
<dbReference type="Pfam" id="PF01624">
    <property type="entry name" value="MutS_I"/>
    <property type="match status" value="1"/>
</dbReference>
<dbReference type="AlphaFoldDB" id="A0A108T1X9"/>
<organism evidence="2 3">
    <name type="scientific">Bacteroides stercoris</name>
    <dbReference type="NCBI Taxonomy" id="46506"/>
    <lineage>
        <taxon>Bacteria</taxon>
        <taxon>Pseudomonadati</taxon>
        <taxon>Bacteroidota</taxon>
        <taxon>Bacteroidia</taxon>
        <taxon>Bacteroidales</taxon>
        <taxon>Bacteroidaceae</taxon>
        <taxon>Bacteroides</taxon>
    </lineage>
</organism>
<evidence type="ECO:0000259" key="1">
    <source>
        <dbReference type="Pfam" id="PF01624"/>
    </source>
</evidence>
<protein>
    <submittedName>
        <fullName evidence="2">Putative DNA mismatch repair protein, MutS-like</fullName>
    </submittedName>
</protein>
<dbReference type="Proteomes" id="UP000056419">
    <property type="component" value="Unassembled WGS sequence"/>
</dbReference>
<name>A0A108T1X9_BACSE</name>
<dbReference type="GO" id="GO:0005524">
    <property type="term" value="F:ATP binding"/>
    <property type="evidence" value="ECO:0007669"/>
    <property type="project" value="InterPro"/>
</dbReference>
<dbReference type="InterPro" id="IPR016151">
    <property type="entry name" value="DNA_mismatch_repair_MutS_N"/>
</dbReference>
<dbReference type="InterPro" id="IPR007695">
    <property type="entry name" value="DNA_mismatch_repair_MutS-lik_N"/>
</dbReference>
<dbReference type="Gene3D" id="3.40.1170.10">
    <property type="entry name" value="DNA repair protein MutS, domain I"/>
    <property type="match status" value="1"/>
</dbReference>
<keyword evidence="3" id="KW-1185">Reference proteome</keyword>
<dbReference type="GO" id="GO:0030983">
    <property type="term" value="F:mismatched DNA binding"/>
    <property type="evidence" value="ECO:0007669"/>
    <property type="project" value="InterPro"/>
</dbReference>
<reference evidence="2 3" key="1">
    <citation type="journal article" date="2016" name="BMC Genomics">
        <title>Type VI secretion systems of human gut Bacteroidales segregate into three genetic architectures, two of which are contained on mobile genetic elements.</title>
        <authorList>
            <person name="Coyne M.J."/>
            <person name="Roelofs K.G."/>
            <person name="Comstock L.E."/>
        </authorList>
    </citation>
    <scope>NUCLEOTIDE SEQUENCE [LARGE SCALE GENOMIC DNA]</scope>
    <source>
        <strain evidence="2 3">CL09T03C01</strain>
    </source>
</reference>
<sequence>MDNLYIEAYKFYKEECANSLVLFHNQSCFEAYEEDAIRLSNSLNLPVSYRAGIKYCAFPESALESSLPLLVHIGIPVKIVEYRNEKGEFLIPKVKRILEDEIMDY</sequence>
<proteinExistence type="predicted"/>
<feature type="domain" description="DNA mismatch repair protein MutS-like N-terminal" evidence="1">
    <location>
        <begin position="7"/>
        <end position="86"/>
    </location>
</feature>